<comment type="subcellular location">
    <subcellularLocation>
        <location evidence="1">Nucleus</location>
    </subcellularLocation>
</comment>
<dbReference type="AlphaFoldDB" id="A0AAD7I5V8"/>
<dbReference type="GO" id="GO:0005634">
    <property type="term" value="C:nucleus"/>
    <property type="evidence" value="ECO:0007669"/>
    <property type="project" value="UniProtKB-SubCell"/>
</dbReference>
<dbReference type="Proteomes" id="UP001215598">
    <property type="component" value="Unassembled WGS sequence"/>
</dbReference>
<dbReference type="PROSITE" id="PS51088">
    <property type="entry name" value="TEA_2"/>
    <property type="match status" value="1"/>
</dbReference>
<dbReference type="GO" id="GO:0000981">
    <property type="term" value="F:DNA-binding transcription factor activity, RNA polymerase II-specific"/>
    <property type="evidence" value="ECO:0007669"/>
    <property type="project" value="TreeGrafter"/>
</dbReference>
<dbReference type="PANTHER" id="PTHR11834:SF0">
    <property type="entry name" value="PROTEIN SCALLOPED"/>
    <property type="match status" value="1"/>
</dbReference>
<dbReference type="SMART" id="SM00426">
    <property type="entry name" value="TEA"/>
    <property type="match status" value="1"/>
</dbReference>
<evidence type="ECO:0000259" key="7">
    <source>
        <dbReference type="PROSITE" id="PS51088"/>
    </source>
</evidence>
<dbReference type="InterPro" id="IPR000818">
    <property type="entry name" value="TEA/ATTS_dom"/>
</dbReference>
<evidence type="ECO:0000256" key="4">
    <source>
        <dbReference type="ARBA" id="ARBA00023163"/>
    </source>
</evidence>
<accession>A0AAD7I5V8</accession>
<dbReference type="Gene3D" id="6.10.20.40">
    <property type="entry name" value="TEA/ATTS domain"/>
    <property type="match status" value="1"/>
</dbReference>
<dbReference type="GO" id="GO:0005667">
    <property type="term" value="C:transcription regulator complex"/>
    <property type="evidence" value="ECO:0007669"/>
    <property type="project" value="TreeGrafter"/>
</dbReference>
<dbReference type="EMBL" id="JARKIB010000129">
    <property type="protein sequence ID" value="KAJ7734992.1"/>
    <property type="molecule type" value="Genomic_DNA"/>
</dbReference>
<dbReference type="InterPro" id="IPR038096">
    <property type="entry name" value="TEA/ATTS_sf"/>
</dbReference>
<keyword evidence="3" id="KW-0805">Transcription regulation</keyword>
<evidence type="ECO:0000256" key="6">
    <source>
        <dbReference type="PROSITE-ProRule" id="PRU00505"/>
    </source>
</evidence>
<evidence type="ECO:0000256" key="5">
    <source>
        <dbReference type="ARBA" id="ARBA00023242"/>
    </source>
</evidence>
<evidence type="ECO:0000256" key="1">
    <source>
        <dbReference type="ARBA" id="ARBA00004123"/>
    </source>
</evidence>
<comment type="caution">
    <text evidence="8">The sequence shown here is derived from an EMBL/GenBank/DDBJ whole genome shotgun (WGS) entry which is preliminary data.</text>
</comment>
<dbReference type="PRINTS" id="PR00065">
    <property type="entry name" value="TEADOMAIN"/>
</dbReference>
<name>A0AAD7I5V8_9AGAR</name>
<gene>
    <name evidence="8" type="ORF">B0H16DRAFT_134657</name>
</gene>
<dbReference type="Pfam" id="PF01285">
    <property type="entry name" value="TEA"/>
    <property type="match status" value="1"/>
</dbReference>
<feature type="DNA-binding region" description="TEA" evidence="6">
    <location>
        <begin position="32"/>
        <end position="106"/>
    </location>
</feature>
<reference evidence="8" key="1">
    <citation type="submission" date="2023-03" db="EMBL/GenBank/DDBJ databases">
        <title>Massive genome expansion in bonnet fungi (Mycena s.s.) driven by repeated elements and novel gene families across ecological guilds.</title>
        <authorList>
            <consortium name="Lawrence Berkeley National Laboratory"/>
            <person name="Harder C.B."/>
            <person name="Miyauchi S."/>
            <person name="Viragh M."/>
            <person name="Kuo A."/>
            <person name="Thoen E."/>
            <person name="Andreopoulos B."/>
            <person name="Lu D."/>
            <person name="Skrede I."/>
            <person name="Drula E."/>
            <person name="Henrissat B."/>
            <person name="Morin E."/>
            <person name="Kohler A."/>
            <person name="Barry K."/>
            <person name="LaButti K."/>
            <person name="Morin E."/>
            <person name="Salamov A."/>
            <person name="Lipzen A."/>
            <person name="Mereny Z."/>
            <person name="Hegedus B."/>
            <person name="Baldrian P."/>
            <person name="Stursova M."/>
            <person name="Weitz H."/>
            <person name="Taylor A."/>
            <person name="Grigoriev I.V."/>
            <person name="Nagy L.G."/>
            <person name="Martin F."/>
            <person name="Kauserud H."/>
        </authorList>
    </citation>
    <scope>NUCLEOTIDE SEQUENCE</scope>
    <source>
        <strain evidence="8">CBHHK182m</strain>
    </source>
</reference>
<keyword evidence="5" id="KW-0539">Nucleus</keyword>
<evidence type="ECO:0000313" key="8">
    <source>
        <dbReference type="EMBL" id="KAJ7734992.1"/>
    </source>
</evidence>
<comment type="similarity">
    <text evidence="2">Belongs to the TEC1 family.</text>
</comment>
<feature type="domain" description="TEA" evidence="7">
    <location>
        <begin position="32"/>
        <end position="106"/>
    </location>
</feature>
<keyword evidence="9" id="KW-1185">Reference proteome</keyword>
<dbReference type="GO" id="GO:0000978">
    <property type="term" value="F:RNA polymerase II cis-regulatory region sequence-specific DNA binding"/>
    <property type="evidence" value="ECO:0007669"/>
    <property type="project" value="TreeGrafter"/>
</dbReference>
<evidence type="ECO:0000256" key="3">
    <source>
        <dbReference type="ARBA" id="ARBA00023015"/>
    </source>
</evidence>
<evidence type="ECO:0000256" key="2">
    <source>
        <dbReference type="ARBA" id="ARBA00008421"/>
    </source>
</evidence>
<proteinExistence type="inferred from homology"/>
<protein>
    <recommendedName>
        <fullName evidence="7">TEA domain-containing protein</fullName>
    </recommendedName>
</protein>
<organism evidence="8 9">
    <name type="scientific">Mycena metata</name>
    <dbReference type="NCBI Taxonomy" id="1033252"/>
    <lineage>
        <taxon>Eukaryota</taxon>
        <taxon>Fungi</taxon>
        <taxon>Dikarya</taxon>
        <taxon>Basidiomycota</taxon>
        <taxon>Agaricomycotina</taxon>
        <taxon>Agaricomycetes</taxon>
        <taxon>Agaricomycetidae</taxon>
        <taxon>Agaricales</taxon>
        <taxon>Marasmiineae</taxon>
        <taxon>Mycenaceae</taxon>
        <taxon>Mycena</taxon>
    </lineage>
</organism>
<keyword evidence="4" id="KW-0804">Transcription</keyword>
<dbReference type="InterPro" id="IPR050937">
    <property type="entry name" value="TEC1_TEAD_TF"/>
</dbReference>
<evidence type="ECO:0000313" key="9">
    <source>
        <dbReference type="Proteomes" id="UP001215598"/>
    </source>
</evidence>
<dbReference type="PANTHER" id="PTHR11834">
    <property type="entry name" value="TRANSCRIPTIONAL ENHANCER FACTOR TEF RELATED"/>
    <property type="match status" value="1"/>
</dbReference>
<sequence length="254" mass="28705">MTHGFFVDTGSHRTMSRAALQVLLGSRRGWKRLHGEEVWPLHLEAALIEALEQYVPDNSRETRLLGRYRGRNQFIAAYILRRTGEHRTSKQVGSRLQQMRHCTRNSQIRNLLDPLRSDSYNQHQDMHSSSSADWSGLPPCPVHLSILTCSRPACPLPATRAFFETQYSTCIKPYLVLAKFGSVQVRAIFRRTLNANAGFGSGISRTPNLNPCSGSVRRSNTFEPGRDSGFFGVQKLVPETTYGLFRCTHLGRRS</sequence>